<feature type="domain" description="PpiC" evidence="11">
    <location>
        <begin position="179"/>
        <end position="268"/>
    </location>
</feature>
<evidence type="ECO:0000256" key="4">
    <source>
        <dbReference type="ARBA" id="ARBA00018370"/>
    </source>
</evidence>
<comment type="similarity">
    <text evidence="2">Belongs to the PpiC/parvulin rotamase family.</text>
</comment>
<keyword evidence="13" id="KW-1185">Reference proteome</keyword>
<gene>
    <name evidence="12" type="ORF">EKE94_10355</name>
</gene>
<dbReference type="EC" id="5.2.1.8" evidence="3"/>
<comment type="caution">
    <text evidence="12">The sequence shown here is derived from an EMBL/GenBank/DDBJ whole genome shotgun (WGS) entry which is preliminary data.</text>
</comment>
<protein>
    <recommendedName>
        <fullName evidence="4">Parvulin-like PPIase</fullName>
        <ecNumber evidence="3">5.2.1.8</ecNumber>
    </recommendedName>
    <alternativeName>
        <fullName evidence="6">Peptidyl-prolyl cis-trans isomerase plp</fullName>
    </alternativeName>
    <alternativeName>
        <fullName evidence="7">Rotamase plp</fullName>
    </alternativeName>
</protein>
<dbReference type="PROSITE" id="PS01096">
    <property type="entry name" value="PPIC_PPIASE_1"/>
    <property type="match status" value="1"/>
</dbReference>
<dbReference type="PANTHER" id="PTHR47245:SF2">
    <property type="entry name" value="PEPTIDYL-PROLYL CIS-TRANS ISOMERASE HP_0175-RELATED"/>
    <property type="match status" value="1"/>
</dbReference>
<evidence type="ECO:0000256" key="6">
    <source>
        <dbReference type="ARBA" id="ARBA00030642"/>
    </source>
</evidence>
<evidence type="ECO:0000313" key="13">
    <source>
        <dbReference type="Proteomes" id="UP000285908"/>
    </source>
</evidence>
<keyword evidence="10" id="KW-0732">Signal</keyword>
<evidence type="ECO:0000256" key="8">
    <source>
        <dbReference type="PROSITE-ProRule" id="PRU00278"/>
    </source>
</evidence>
<keyword evidence="5 8" id="KW-0697">Rotamase</keyword>
<dbReference type="InterPro" id="IPR050245">
    <property type="entry name" value="PrsA_foldase"/>
</dbReference>
<accession>A0A438AGQ6</accession>
<dbReference type="EMBL" id="RQXX01000003">
    <property type="protein sequence ID" value="RVV97874.1"/>
    <property type="molecule type" value="Genomic_DNA"/>
</dbReference>
<feature type="signal peptide" evidence="10">
    <location>
        <begin position="1"/>
        <end position="23"/>
    </location>
</feature>
<dbReference type="InterPro" id="IPR000297">
    <property type="entry name" value="PPIase_PpiC"/>
</dbReference>
<reference evidence="12 13" key="1">
    <citation type="submission" date="2018-11" db="EMBL/GenBank/DDBJ databases">
        <title>Mesobaculum littorinae gen. nov., sp. nov., isolated from Littorina scabra that represents a novel genus of the order Rhodobacteraceae.</title>
        <authorList>
            <person name="Li F."/>
        </authorList>
    </citation>
    <scope>NUCLEOTIDE SEQUENCE [LARGE SCALE GENOMIC DNA]</scope>
    <source>
        <strain evidence="12 13">M0103</strain>
    </source>
</reference>
<dbReference type="SUPFAM" id="SSF54534">
    <property type="entry name" value="FKBP-like"/>
    <property type="match status" value="1"/>
</dbReference>
<sequence length="325" mass="34396">MSATRSLWLATATAALFAFPLTAQENTSDTASDPAATPAETGTTTDTPVETEGETAGNAAEDGAAQTPASDVTADTVVATVNGTDITVGHMVVLGERLPEQYQSLPDEVLYDGILEQLIQQTALGAQAGDPTERTELVLENERRALVAQQVIEEAARTAVTEEAVQAAYEEAFADAEPQTEWNASHILVESEEEAQAIIEELDGGADFATLAEERSTGPSGPSGGELGWFGPGMMVAPFEEAVQALETGEISDPVETQFGWHVLKLNETRQKDAPPLEEVRGEIEQQVQQAAVEALIAEATANVDVTEGDTQIDPAVIRDSSLFE</sequence>
<evidence type="ECO:0000256" key="1">
    <source>
        <dbReference type="ARBA" id="ARBA00000971"/>
    </source>
</evidence>
<evidence type="ECO:0000256" key="10">
    <source>
        <dbReference type="SAM" id="SignalP"/>
    </source>
</evidence>
<feature type="chain" id="PRO_5019437989" description="Parvulin-like PPIase" evidence="10">
    <location>
        <begin position="24"/>
        <end position="325"/>
    </location>
</feature>
<dbReference type="Pfam" id="PF00639">
    <property type="entry name" value="Rotamase"/>
    <property type="match status" value="1"/>
</dbReference>
<evidence type="ECO:0000259" key="11">
    <source>
        <dbReference type="PROSITE" id="PS50198"/>
    </source>
</evidence>
<dbReference type="AlphaFoldDB" id="A0A438AGQ6"/>
<dbReference type="Gene3D" id="3.10.50.40">
    <property type="match status" value="1"/>
</dbReference>
<dbReference type="PROSITE" id="PS50198">
    <property type="entry name" value="PPIC_PPIASE_2"/>
    <property type="match status" value="1"/>
</dbReference>
<dbReference type="RefSeq" id="WP_127906539.1">
    <property type="nucleotide sequence ID" value="NZ_RQXX01000003.1"/>
</dbReference>
<dbReference type="GO" id="GO:0003755">
    <property type="term" value="F:peptidyl-prolyl cis-trans isomerase activity"/>
    <property type="evidence" value="ECO:0007669"/>
    <property type="project" value="UniProtKB-KW"/>
</dbReference>
<dbReference type="InterPro" id="IPR046357">
    <property type="entry name" value="PPIase_dom_sf"/>
</dbReference>
<feature type="region of interest" description="Disordered" evidence="9">
    <location>
        <begin position="26"/>
        <end position="71"/>
    </location>
</feature>
<evidence type="ECO:0000256" key="7">
    <source>
        <dbReference type="ARBA" id="ARBA00031484"/>
    </source>
</evidence>
<evidence type="ECO:0000256" key="2">
    <source>
        <dbReference type="ARBA" id="ARBA00007656"/>
    </source>
</evidence>
<evidence type="ECO:0000313" key="12">
    <source>
        <dbReference type="EMBL" id="RVV97874.1"/>
    </source>
</evidence>
<name>A0A438AGQ6_9RHOB</name>
<dbReference type="Proteomes" id="UP000285908">
    <property type="component" value="Unassembled WGS sequence"/>
</dbReference>
<comment type="catalytic activity">
    <reaction evidence="1">
        <text>[protein]-peptidylproline (omega=180) = [protein]-peptidylproline (omega=0)</text>
        <dbReference type="Rhea" id="RHEA:16237"/>
        <dbReference type="Rhea" id="RHEA-COMP:10747"/>
        <dbReference type="Rhea" id="RHEA-COMP:10748"/>
        <dbReference type="ChEBI" id="CHEBI:83833"/>
        <dbReference type="ChEBI" id="CHEBI:83834"/>
        <dbReference type="EC" id="5.2.1.8"/>
    </reaction>
</comment>
<dbReference type="InterPro" id="IPR023058">
    <property type="entry name" value="PPIase_PpiC_CS"/>
</dbReference>
<organism evidence="12 13">
    <name type="scientific">Mesobaculum littorinae</name>
    <dbReference type="NCBI Taxonomy" id="2486419"/>
    <lineage>
        <taxon>Bacteria</taxon>
        <taxon>Pseudomonadati</taxon>
        <taxon>Pseudomonadota</taxon>
        <taxon>Alphaproteobacteria</taxon>
        <taxon>Rhodobacterales</taxon>
        <taxon>Roseobacteraceae</taxon>
        <taxon>Mesobaculum</taxon>
    </lineage>
</organism>
<keyword evidence="8 12" id="KW-0413">Isomerase</keyword>
<dbReference type="InterPro" id="IPR027304">
    <property type="entry name" value="Trigger_fact/SurA_dom_sf"/>
</dbReference>
<dbReference type="SUPFAM" id="SSF109998">
    <property type="entry name" value="Triger factor/SurA peptide-binding domain-like"/>
    <property type="match status" value="1"/>
</dbReference>
<dbReference type="PANTHER" id="PTHR47245">
    <property type="entry name" value="PEPTIDYLPROLYL ISOMERASE"/>
    <property type="match status" value="1"/>
</dbReference>
<dbReference type="OrthoDB" id="14196at2"/>
<evidence type="ECO:0000256" key="5">
    <source>
        <dbReference type="ARBA" id="ARBA00023110"/>
    </source>
</evidence>
<evidence type="ECO:0000256" key="3">
    <source>
        <dbReference type="ARBA" id="ARBA00013194"/>
    </source>
</evidence>
<proteinExistence type="inferred from homology"/>
<evidence type="ECO:0000256" key="9">
    <source>
        <dbReference type="SAM" id="MobiDB-lite"/>
    </source>
</evidence>
<feature type="compositionally biased region" description="Low complexity" evidence="9">
    <location>
        <begin position="33"/>
        <end position="71"/>
    </location>
</feature>